<dbReference type="SUPFAM" id="SSF161098">
    <property type="entry name" value="MetI-like"/>
    <property type="match status" value="1"/>
</dbReference>
<dbReference type="InterPro" id="IPR035906">
    <property type="entry name" value="MetI-like_sf"/>
</dbReference>
<reference evidence="9" key="1">
    <citation type="submission" date="2020-07" db="EMBL/GenBank/DDBJ databases">
        <title>Vallitalea pronyensis genome.</title>
        <authorList>
            <person name="Postec A."/>
        </authorList>
    </citation>
    <scope>NUCLEOTIDE SEQUENCE</scope>
    <source>
        <strain evidence="9">FatNI3</strain>
    </source>
</reference>
<dbReference type="EMBL" id="CP058649">
    <property type="protein sequence ID" value="QUI25636.1"/>
    <property type="molecule type" value="Genomic_DNA"/>
</dbReference>
<gene>
    <name evidence="9" type="ORF">HZI73_07800</name>
</gene>
<dbReference type="InterPro" id="IPR000515">
    <property type="entry name" value="MetI-like"/>
</dbReference>
<keyword evidence="6 7" id="KW-0472">Membrane</keyword>
<comment type="subcellular location">
    <subcellularLocation>
        <location evidence="1 7">Cell membrane</location>
        <topology evidence="1 7">Multi-pass membrane protein</topology>
    </subcellularLocation>
</comment>
<evidence type="ECO:0000313" key="9">
    <source>
        <dbReference type="EMBL" id="QUI25636.1"/>
    </source>
</evidence>
<keyword evidence="2 7" id="KW-0813">Transport</keyword>
<proteinExistence type="inferred from homology"/>
<keyword evidence="5 7" id="KW-1133">Transmembrane helix</keyword>
<feature type="transmembrane region" description="Helical" evidence="7">
    <location>
        <begin position="258"/>
        <end position="277"/>
    </location>
</feature>
<comment type="similarity">
    <text evidence="7">Belongs to the binding-protein-dependent transport system permease family.</text>
</comment>
<evidence type="ECO:0000256" key="5">
    <source>
        <dbReference type="ARBA" id="ARBA00022989"/>
    </source>
</evidence>
<dbReference type="PROSITE" id="PS50928">
    <property type="entry name" value="ABC_TM1"/>
    <property type="match status" value="1"/>
</dbReference>
<feature type="transmembrane region" description="Helical" evidence="7">
    <location>
        <begin position="12"/>
        <end position="34"/>
    </location>
</feature>
<evidence type="ECO:0000256" key="2">
    <source>
        <dbReference type="ARBA" id="ARBA00022448"/>
    </source>
</evidence>
<evidence type="ECO:0000259" key="8">
    <source>
        <dbReference type="PROSITE" id="PS50928"/>
    </source>
</evidence>
<name>A0A8J8MQ16_9FIRM</name>
<keyword evidence="10" id="KW-1185">Reference proteome</keyword>
<evidence type="ECO:0000313" key="10">
    <source>
        <dbReference type="Proteomes" id="UP000683246"/>
    </source>
</evidence>
<sequence length="292" mass="32813">MKISKSYRLFQVFNGMILMALCFVTIYPIIYVIAASFSDGAALVSHTGFLFKPVGKANVDAFKAVLNNPNIFIGYRNTLMVLTLGTTFMVMMTSLGAYVLSRRNVKWKNIIMMLIVFTMFFEGGLVPFFLQVQALHLTDTLFSLVLPFSVNAYNLIIMRTSFAAIPYSLEESAKVDGARHWTILFKIILPLSKPVIAVMVLYYGVAIWNGWFWASVFLTDRNLYPLQLVLREILIANDTSSMTANQDVIDTVNIAETIKYATIVVSTVPILLVYPFLQRYFVKGVMIGAVKG</sequence>
<keyword evidence="3" id="KW-1003">Cell membrane</keyword>
<evidence type="ECO:0000256" key="4">
    <source>
        <dbReference type="ARBA" id="ARBA00022692"/>
    </source>
</evidence>
<dbReference type="GO" id="GO:0055085">
    <property type="term" value="P:transmembrane transport"/>
    <property type="evidence" value="ECO:0007669"/>
    <property type="project" value="InterPro"/>
</dbReference>
<evidence type="ECO:0000256" key="3">
    <source>
        <dbReference type="ARBA" id="ARBA00022475"/>
    </source>
</evidence>
<feature type="transmembrane region" description="Helical" evidence="7">
    <location>
        <begin position="110"/>
        <end position="130"/>
    </location>
</feature>
<dbReference type="Pfam" id="PF00528">
    <property type="entry name" value="BPD_transp_1"/>
    <property type="match status" value="1"/>
</dbReference>
<protein>
    <submittedName>
        <fullName evidence="9">Carbohydrate ABC transporter permease</fullName>
    </submittedName>
</protein>
<feature type="domain" description="ABC transmembrane type-1" evidence="8">
    <location>
        <begin position="75"/>
        <end position="273"/>
    </location>
</feature>
<evidence type="ECO:0000256" key="6">
    <source>
        <dbReference type="ARBA" id="ARBA00023136"/>
    </source>
</evidence>
<dbReference type="AlphaFoldDB" id="A0A8J8MQ16"/>
<evidence type="ECO:0000256" key="7">
    <source>
        <dbReference type="RuleBase" id="RU363032"/>
    </source>
</evidence>
<dbReference type="Gene3D" id="1.10.3720.10">
    <property type="entry name" value="MetI-like"/>
    <property type="match status" value="1"/>
</dbReference>
<dbReference type="Proteomes" id="UP000683246">
    <property type="component" value="Chromosome"/>
</dbReference>
<dbReference type="PANTHER" id="PTHR43744">
    <property type="entry name" value="ABC TRANSPORTER PERMEASE PROTEIN MG189-RELATED-RELATED"/>
    <property type="match status" value="1"/>
</dbReference>
<dbReference type="KEGG" id="vpy:HZI73_07800"/>
<feature type="transmembrane region" description="Helical" evidence="7">
    <location>
        <begin position="79"/>
        <end position="98"/>
    </location>
</feature>
<organism evidence="9 10">
    <name type="scientific">Vallitalea pronyensis</name>
    <dbReference type="NCBI Taxonomy" id="1348613"/>
    <lineage>
        <taxon>Bacteria</taxon>
        <taxon>Bacillati</taxon>
        <taxon>Bacillota</taxon>
        <taxon>Clostridia</taxon>
        <taxon>Lachnospirales</taxon>
        <taxon>Vallitaleaceae</taxon>
        <taxon>Vallitalea</taxon>
    </lineage>
</organism>
<dbReference type="GO" id="GO:0005886">
    <property type="term" value="C:plasma membrane"/>
    <property type="evidence" value="ECO:0007669"/>
    <property type="project" value="UniProtKB-SubCell"/>
</dbReference>
<dbReference type="CDD" id="cd06261">
    <property type="entry name" value="TM_PBP2"/>
    <property type="match status" value="1"/>
</dbReference>
<keyword evidence="4 7" id="KW-0812">Transmembrane</keyword>
<dbReference type="PANTHER" id="PTHR43744:SF9">
    <property type="entry name" value="POLYGALACTURONAN_RHAMNOGALACTURONAN TRANSPORT SYSTEM PERMEASE PROTEIN YTCP"/>
    <property type="match status" value="1"/>
</dbReference>
<accession>A0A8J8MQ16</accession>
<evidence type="ECO:0000256" key="1">
    <source>
        <dbReference type="ARBA" id="ARBA00004651"/>
    </source>
</evidence>